<dbReference type="EMBL" id="JBHTHX010000164">
    <property type="protein sequence ID" value="MFD0884422.1"/>
    <property type="molecule type" value="Genomic_DNA"/>
</dbReference>
<name>A0ABW3DP51_9ACTN</name>
<dbReference type="Proteomes" id="UP001597024">
    <property type="component" value="Unassembled WGS sequence"/>
</dbReference>
<evidence type="ECO:0000256" key="1">
    <source>
        <dbReference type="SAM" id="MobiDB-lite"/>
    </source>
</evidence>
<evidence type="ECO:0000313" key="3">
    <source>
        <dbReference type="Proteomes" id="UP001597024"/>
    </source>
</evidence>
<organism evidence="2 3">
    <name type="scientific">Streptosporangium algeriense</name>
    <dbReference type="NCBI Taxonomy" id="1682748"/>
    <lineage>
        <taxon>Bacteria</taxon>
        <taxon>Bacillati</taxon>
        <taxon>Actinomycetota</taxon>
        <taxon>Actinomycetes</taxon>
        <taxon>Streptosporangiales</taxon>
        <taxon>Streptosporangiaceae</taxon>
        <taxon>Streptosporangium</taxon>
    </lineage>
</organism>
<accession>A0ABW3DP51</accession>
<proteinExistence type="predicted"/>
<gene>
    <name evidence="2" type="ORF">ACFQ08_07625</name>
</gene>
<feature type="non-terminal residue" evidence="2">
    <location>
        <position position="1"/>
    </location>
</feature>
<sequence length="157" mass="16803">GLLQAAGRPATALVPDAGDHDVIMVTGRPSTVVSIRQATGARVLGATGGCAVLVGDDTDAVRATAEILRKHDHPESCTRLGGWWVRDGDSWRDRRGDPSDPARPHPSVIYRLGDDLDRPPREHAGYTVLPCDRTGVVGTLVGFARDPLHGWPGDFRV</sequence>
<feature type="compositionally biased region" description="Basic and acidic residues" evidence="1">
    <location>
        <begin position="90"/>
        <end position="103"/>
    </location>
</feature>
<evidence type="ECO:0000313" key="2">
    <source>
        <dbReference type="EMBL" id="MFD0884422.1"/>
    </source>
</evidence>
<keyword evidence="3" id="KW-1185">Reference proteome</keyword>
<feature type="region of interest" description="Disordered" evidence="1">
    <location>
        <begin position="90"/>
        <end position="109"/>
    </location>
</feature>
<comment type="caution">
    <text evidence="2">The sequence shown here is derived from an EMBL/GenBank/DDBJ whole genome shotgun (WGS) entry which is preliminary data.</text>
</comment>
<reference evidence="3" key="1">
    <citation type="journal article" date="2019" name="Int. J. Syst. Evol. Microbiol.">
        <title>The Global Catalogue of Microorganisms (GCM) 10K type strain sequencing project: providing services to taxonomists for standard genome sequencing and annotation.</title>
        <authorList>
            <consortium name="The Broad Institute Genomics Platform"/>
            <consortium name="The Broad Institute Genome Sequencing Center for Infectious Disease"/>
            <person name="Wu L."/>
            <person name="Ma J."/>
        </authorList>
    </citation>
    <scope>NUCLEOTIDE SEQUENCE [LARGE SCALE GENOMIC DNA]</scope>
    <source>
        <strain evidence="3">CCUG 62974</strain>
    </source>
</reference>
<protein>
    <submittedName>
        <fullName evidence="2">Uncharacterized protein</fullName>
    </submittedName>
</protein>